<dbReference type="Gene3D" id="1.25.40.390">
    <property type="match status" value="1"/>
</dbReference>
<name>A0A521BYX5_SACCC</name>
<protein>
    <submittedName>
        <fullName evidence="2">Starch-binding associating with outer membrane</fullName>
    </submittedName>
</protein>
<feature type="chain" id="PRO_5022214343" evidence="1">
    <location>
        <begin position="24"/>
        <end position="503"/>
    </location>
</feature>
<gene>
    <name evidence="2" type="ORF">SAMN06265379_102243</name>
</gene>
<evidence type="ECO:0000313" key="2">
    <source>
        <dbReference type="EMBL" id="SMO52408.1"/>
    </source>
</evidence>
<dbReference type="EMBL" id="FXTB01000002">
    <property type="protein sequence ID" value="SMO52408.1"/>
    <property type="molecule type" value="Genomic_DNA"/>
</dbReference>
<reference evidence="2 3" key="1">
    <citation type="submission" date="2017-05" db="EMBL/GenBank/DDBJ databases">
        <authorList>
            <person name="Varghese N."/>
            <person name="Submissions S."/>
        </authorList>
    </citation>
    <scope>NUCLEOTIDE SEQUENCE [LARGE SCALE GENOMIC DNA]</scope>
    <source>
        <strain evidence="2 3">DSM 27040</strain>
    </source>
</reference>
<dbReference type="RefSeq" id="WP_142532545.1">
    <property type="nucleotide sequence ID" value="NZ_FXTB01000002.1"/>
</dbReference>
<dbReference type="Proteomes" id="UP000319040">
    <property type="component" value="Unassembled WGS sequence"/>
</dbReference>
<dbReference type="OrthoDB" id="1109828at2"/>
<dbReference type="InterPro" id="IPR041662">
    <property type="entry name" value="SusD-like_2"/>
</dbReference>
<dbReference type="Pfam" id="PF12771">
    <property type="entry name" value="SusD-like_2"/>
    <property type="match status" value="1"/>
</dbReference>
<dbReference type="InterPro" id="IPR011990">
    <property type="entry name" value="TPR-like_helical_dom_sf"/>
</dbReference>
<evidence type="ECO:0000256" key="1">
    <source>
        <dbReference type="SAM" id="SignalP"/>
    </source>
</evidence>
<dbReference type="PROSITE" id="PS51257">
    <property type="entry name" value="PROKAR_LIPOPROTEIN"/>
    <property type="match status" value="1"/>
</dbReference>
<keyword evidence="3" id="KW-1185">Reference proteome</keyword>
<dbReference type="AlphaFoldDB" id="A0A521BYX5"/>
<feature type="signal peptide" evidence="1">
    <location>
        <begin position="1"/>
        <end position="23"/>
    </location>
</feature>
<sequence length="503" mass="57579">MKRLKIYILFVPMLILGACTGNFDELAKNPNSAEEVIPSMIFTGLAWDVAAPNYGTTIFYPALVSRQVVWTENIHSYQYYYFDRSGLGGFGNMRNVQKMMQEAERTGEMVYKGLGHFFNAWFLYDMTIALGDIPYSDAMKGETEGVYSPKYDSQEDVFVGILDELEMANEILGETDGVLIGDIVYNGSLSQWRMAVNTFALKVLTSLSKRAGDSKIDVAQKFNQIFSNPSQYPVFKSNADNMQLEFRDKGGERYPFWNHTHRQYPHLDKSFTDMMKQFRDKRLFYYAAPTGKALDEGLTADDFNAYEGGDGTDPFENLVALEAAKAMSRIHPRYYEDFDNEPYVALGYAELQFNLAEAAQRGWTNGNAREFYDEGIAASVRFIREHGRAYDGITMDDAWIESYRTDPRVIYNSATGVEQIITQKYIASFLNSGWNTYFENRRTGFPTFNVNPATSLNTGHTDVIPVRWRYPQKELDYNTENVEEAIKRQFGEDNVNANMWLIK</sequence>
<keyword evidence="1" id="KW-0732">Signal</keyword>
<proteinExistence type="predicted"/>
<organism evidence="2 3">
    <name type="scientific">Saccharicrinis carchari</name>
    <dbReference type="NCBI Taxonomy" id="1168039"/>
    <lineage>
        <taxon>Bacteria</taxon>
        <taxon>Pseudomonadati</taxon>
        <taxon>Bacteroidota</taxon>
        <taxon>Bacteroidia</taxon>
        <taxon>Marinilabiliales</taxon>
        <taxon>Marinilabiliaceae</taxon>
        <taxon>Saccharicrinis</taxon>
    </lineage>
</organism>
<dbReference type="SUPFAM" id="SSF48452">
    <property type="entry name" value="TPR-like"/>
    <property type="match status" value="1"/>
</dbReference>
<evidence type="ECO:0000313" key="3">
    <source>
        <dbReference type="Proteomes" id="UP000319040"/>
    </source>
</evidence>
<accession>A0A521BYX5</accession>